<comment type="similarity">
    <text evidence="6">Belongs to the DNA photolyase family.</text>
</comment>
<dbReference type="InterPro" id="IPR036134">
    <property type="entry name" value="Crypto/Photolyase_FAD-like_sf"/>
</dbReference>
<dbReference type="InterPro" id="IPR005101">
    <property type="entry name" value="Cryptochr/Photolyase_FAD-bd"/>
</dbReference>
<keyword evidence="3 6" id="KW-0285">Flavoprotein</keyword>
<proteinExistence type="inferred from homology"/>
<dbReference type="Pfam" id="PF03441">
    <property type="entry name" value="FAD_binding_7"/>
    <property type="match status" value="1"/>
</dbReference>
<comment type="caution">
    <text evidence="8">The sequence shown here is derived from an EMBL/GenBank/DDBJ whole genome shotgun (WGS) entry which is preliminary data.</text>
</comment>
<reference evidence="8 9" key="1">
    <citation type="submission" date="2022-04" db="EMBL/GenBank/DDBJ databases">
        <authorList>
            <person name="Grouzdev D.S."/>
            <person name="Pantiukh K.S."/>
            <person name="Krutkina M.S."/>
        </authorList>
    </citation>
    <scope>NUCLEOTIDE SEQUENCE [LARGE SCALE GENOMIC DNA]</scope>
    <source>
        <strain evidence="8 9">6x-1</strain>
    </source>
</reference>
<evidence type="ECO:0000313" key="9">
    <source>
        <dbReference type="Proteomes" id="UP001203284"/>
    </source>
</evidence>
<feature type="domain" description="Photolyase/cryptochrome alpha/beta" evidence="7">
    <location>
        <begin position="5"/>
        <end position="134"/>
    </location>
</feature>
<protein>
    <submittedName>
        <fullName evidence="8">DNA photolyase family protein</fullName>
    </submittedName>
</protein>
<keyword evidence="9" id="KW-1185">Reference proteome</keyword>
<name>A0ABT0DFZ3_9HYPH</name>
<dbReference type="Proteomes" id="UP001203284">
    <property type="component" value="Unassembled WGS sequence"/>
</dbReference>
<dbReference type="EMBL" id="JALKCH010000015">
    <property type="protein sequence ID" value="MCK0198880.1"/>
    <property type="molecule type" value="Genomic_DNA"/>
</dbReference>
<evidence type="ECO:0000256" key="2">
    <source>
        <dbReference type="ARBA" id="ARBA00001974"/>
    </source>
</evidence>
<dbReference type="Gene3D" id="1.25.40.80">
    <property type="match status" value="1"/>
</dbReference>
<keyword evidence="4 6" id="KW-0274">FAD</keyword>
<dbReference type="Gene3D" id="3.40.50.620">
    <property type="entry name" value="HUPs"/>
    <property type="match status" value="1"/>
</dbReference>
<dbReference type="Pfam" id="PF00875">
    <property type="entry name" value="DNA_photolyase"/>
    <property type="match status" value="1"/>
</dbReference>
<evidence type="ECO:0000256" key="5">
    <source>
        <dbReference type="ARBA" id="ARBA00022991"/>
    </source>
</evidence>
<evidence type="ECO:0000256" key="1">
    <source>
        <dbReference type="ARBA" id="ARBA00001932"/>
    </source>
</evidence>
<evidence type="ECO:0000256" key="4">
    <source>
        <dbReference type="ARBA" id="ARBA00022827"/>
    </source>
</evidence>
<dbReference type="InterPro" id="IPR018394">
    <property type="entry name" value="DNA_photolyase_1_CS_C"/>
</dbReference>
<organism evidence="8 9">
    <name type="scientific">Ancylobacter crimeensis</name>
    <dbReference type="NCBI Taxonomy" id="2579147"/>
    <lineage>
        <taxon>Bacteria</taxon>
        <taxon>Pseudomonadati</taxon>
        <taxon>Pseudomonadota</taxon>
        <taxon>Alphaproteobacteria</taxon>
        <taxon>Hyphomicrobiales</taxon>
        <taxon>Xanthobacteraceae</taxon>
        <taxon>Ancylobacter</taxon>
    </lineage>
</organism>
<dbReference type="PROSITE" id="PS51645">
    <property type="entry name" value="PHR_CRY_ALPHA_BETA"/>
    <property type="match status" value="1"/>
</dbReference>
<dbReference type="RefSeq" id="WP_247030775.1">
    <property type="nucleotide sequence ID" value="NZ_JALKCH010000015.1"/>
</dbReference>
<dbReference type="PANTHER" id="PTHR11455:SF9">
    <property type="entry name" value="CRYPTOCHROME CIRCADIAN CLOCK 5 ISOFORM X1"/>
    <property type="match status" value="1"/>
</dbReference>
<dbReference type="SUPFAM" id="SSF48173">
    <property type="entry name" value="Cryptochrome/photolyase FAD-binding domain"/>
    <property type="match status" value="1"/>
</dbReference>
<evidence type="ECO:0000259" key="7">
    <source>
        <dbReference type="PROSITE" id="PS51645"/>
    </source>
</evidence>
<evidence type="ECO:0000256" key="6">
    <source>
        <dbReference type="RuleBase" id="RU004182"/>
    </source>
</evidence>
<dbReference type="InterPro" id="IPR006050">
    <property type="entry name" value="DNA_photolyase_N"/>
</dbReference>
<keyword evidence="5 6" id="KW-0157">Chromophore</keyword>
<dbReference type="SUPFAM" id="SSF52425">
    <property type="entry name" value="Cryptochrome/photolyase, N-terminal domain"/>
    <property type="match status" value="1"/>
</dbReference>
<dbReference type="InterPro" id="IPR014729">
    <property type="entry name" value="Rossmann-like_a/b/a_fold"/>
</dbReference>
<dbReference type="Gene3D" id="1.10.579.10">
    <property type="entry name" value="DNA Cyclobutane Dipyrimidine Photolyase, subunit A, domain 3"/>
    <property type="match status" value="1"/>
</dbReference>
<dbReference type="InterPro" id="IPR036155">
    <property type="entry name" value="Crypto/Photolyase_N_sf"/>
</dbReference>
<gene>
    <name evidence="8" type="ORF">MWN34_18440</name>
</gene>
<dbReference type="PANTHER" id="PTHR11455">
    <property type="entry name" value="CRYPTOCHROME"/>
    <property type="match status" value="1"/>
</dbReference>
<dbReference type="PROSITE" id="PS00394">
    <property type="entry name" value="DNA_PHOTOLYASES_1_1"/>
    <property type="match status" value="1"/>
</dbReference>
<evidence type="ECO:0000256" key="3">
    <source>
        <dbReference type="ARBA" id="ARBA00022630"/>
    </source>
</evidence>
<dbReference type="PRINTS" id="PR00147">
    <property type="entry name" value="DNAPHOTLYASE"/>
</dbReference>
<comment type="cofactor">
    <cofactor evidence="2">
        <name>FAD</name>
        <dbReference type="ChEBI" id="CHEBI:57692"/>
    </cofactor>
</comment>
<dbReference type="InterPro" id="IPR002081">
    <property type="entry name" value="Cryptochrome/DNA_photolyase_1"/>
</dbReference>
<accession>A0ABT0DFZ3</accession>
<sequence>MTTARPALVWFRDDLRLADHPALAAATASGRPLVALYVLDEMSPDLRPLGGAARWWLGEALAMLGEDIARAGGELVLRRGPAREVVADLVAEAGIGAVYWNHRHLAPAAAIDNRIAEDLAATGIEHHGFPAALLHDPDAVRTKGGTPFRMFTPFHRAASAGPLRAVLPKPVRFVWAEPPRGDHLADWALAPGKPDWTGGLRATWTPGEAGAHRQLGAFLAEGFAGYATTRDRPDLPGTSRLSPFLRFGHLSPHQVVAALHRAREAGSAPPADVAAFERQLWWREFAWHLLAHFPGIERRNVQPRFDALRWRHDDAFLAAWQQGCTGYPIVDAGMRQLWQTGWMHNRVRMVSASLLVKHGLIHWNAGEAWFWDTLVDADAANNAMNWQWVAGTGADAAPYLRVFNPVLQGRRFDPDGAYIRAFVPELARLSPNAIHAPWQAEAAVLDAAGVTLGVTYPHPIIGHEVGRERALRAYAAIRD</sequence>
<comment type="cofactor">
    <cofactor evidence="1">
        <name>(6R)-5,10-methylene-5,6,7,8-tetrahydrofolate</name>
        <dbReference type="ChEBI" id="CHEBI:15636"/>
    </cofactor>
</comment>
<evidence type="ECO:0000313" key="8">
    <source>
        <dbReference type="EMBL" id="MCK0198880.1"/>
    </source>
</evidence>